<accession>A0A6S6M2A2</accession>
<proteinExistence type="predicted"/>
<sequence>MQPVAESIRVAAIFTPGTQIKPVWFEWRCRKHAIAATSYFWKDSLGAATRLHFAVSDGSNLFELMFDTSDQSWTLVGVEAQ</sequence>
<evidence type="ECO:0000313" key="1">
    <source>
        <dbReference type="EMBL" id="BCG47670.1"/>
    </source>
</evidence>
<reference evidence="1 2" key="1">
    <citation type="submission" date="2020-06" db="EMBL/GenBank/DDBJ databases">
        <title>Interaction of electrochemicaly active bacteria, Geobacter bremensis R4 on different carbon anode.</title>
        <authorList>
            <person name="Meng L."/>
            <person name="Yoshida N."/>
        </authorList>
    </citation>
    <scope>NUCLEOTIDE SEQUENCE [LARGE SCALE GENOMIC DNA]</scope>
    <source>
        <strain evidence="1 2">R4</strain>
    </source>
</reference>
<evidence type="ECO:0000313" key="2">
    <source>
        <dbReference type="Proteomes" id="UP000515472"/>
    </source>
</evidence>
<organism evidence="1 2">
    <name type="scientific">Citrifermentans bremense</name>
    <dbReference type="NCBI Taxonomy" id="60035"/>
    <lineage>
        <taxon>Bacteria</taxon>
        <taxon>Pseudomonadati</taxon>
        <taxon>Thermodesulfobacteriota</taxon>
        <taxon>Desulfuromonadia</taxon>
        <taxon>Geobacterales</taxon>
        <taxon>Geobacteraceae</taxon>
        <taxon>Citrifermentans</taxon>
    </lineage>
</organism>
<dbReference type="RefSeq" id="WP_185242531.1">
    <property type="nucleotide sequence ID" value="NZ_AP023213.1"/>
</dbReference>
<protein>
    <submittedName>
        <fullName evidence="1">Uncharacterized protein</fullName>
    </submittedName>
</protein>
<keyword evidence="2" id="KW-1185">Reference proteome</keyword>
<dbReference type="EMBL" id="AP023213">
    <property type="protein sequence ID" value="BCG47670.1"/>
    <property type="molecule type" value="Genomic_DNA"/>
</dbReference>
<name>A0A6S6M2A2_9BACT</name>
<dbReference type="AlphaFoldDB" id="A0A6S6M2A2"/>
<gene>
    <name evidence="1" type="ORF">GEOBRER4_n2511</name>
</gene>
<dbReference type="KEGG" id="gbn:GEOBRER4_24200"/>
<dbReference type="Proteomes" id="UP000515472">
    <property type="component" value="Chromosome"/>
</dbReference>